<name>A0ABV9TWN8_9ACTN</name>
<organism evidence="2 3">
    <name type="scientific">Actinomadura gamaensis</name>
    <dbReference type="NCBI Taxonomy" id="1763541"/>
    <lineage>
        <taxon>Bacteria</taxon>
        <taxon>Bacillati</taxon>
        <taxon>Actinomycetota</taxon>
        <taxon>Actinomycetes</taxon>
        <taxon>Streptosporangiales</taxon>
        <taxon>Thermomonosporaceae</taxon>
        <taxon>Actinomadura</taxon>
    </lineage>
</organism>
<dbReference type="GO" id="GO:0004519">
    <property type="term" value="F:endonuclease activity"/>
    <property type="evidence" value="ECO:0007669"/>
    <property type="project" value="UniProtKB-KW"/>
</dbReference>
<accession>A0ABV9TWN8</accession>
<keyword evidence="2" id="KW-0378">Hydrolase</keyword>
<proteinExistence type="predicted"/>
<gene>
    <name evidence="2" type="ORF">ACFPCY_14635</name>
</gene>
<sequence>MRAPRALIPLVAVCGAGVVVALAGAGAAIEKSPALGSTDAARPQRASAEGPVSVTAVTWDVCGDAEPGCPLGGDPAGLVRRIDRQLAGTAVAGRAVQPDVLLLQRVCSEQVRSLKALGRLKSWSWTFTPQPAADDRTERTCVNGQGRLGLAIATREQLTEVHHAGLPSQPGHGRTAVCGTVQAWNARVCTAQLSSSEPDDDPDGSWRPKQIQTLLGLADADRVIIGGDFTDKPRARSLDSLYSIYSECGGDRAGAATRQDASGKATEKTDYLFATRSATLACGVPATPVRSSDHRPLAATIHFA</sequence>
<keyword evidence="2" id="KW-0540">Nuclease</keyword>
<evidence type="ECO:0000259" key="1">
    <source>
        <dbReference type="Pfam" id="PF03372"/>
    </source>
</evidence>
<feature type="domain" description="Endonuclease/exonuclease/phosphatase" evidence="1">
    <location>
        <begin position="58"/>
        <end position="294"/>
    </location>
</feature>
<protein>
    <submittedName>
        <fullName evidence="2">Endonuclease/exonuclease/phosphatase family protein</fullName>
    </submittedName>
</protein>
<dbReference type="InterPro" id="IPR036691">
    <property type="entry name" value="Endo/exonu/phosph_ase_sf"/>
</dbReference>
<dbReference type="InterPro" id="IPR005135">
    <property type="entry name" value="Endo/exonuclease/phosphatase"/>
</dbReference>
<evidence type="ECO:0000313" key="3">
    <source>
        <dbReference type="Proteomes" id="UP001595872"/>
    </source>
</evidence>
<reference evidence="3" key="1">
    <citation type="journal article" date="2019" name="Int. J. Syst. Evol. Microbiol.">
        <title>The Global Catalogue of Microorganisms (GCM) 10K type strain sequencing project: providing services to taxonomists for standard genome sequencing and annotation.</title>
        <authorList>
            <consortium name="The Broad Institute Genomics Platform"/>
            <consortium name="The Broad Institute Genome Sequencing Center for Infectious Disease"/>
            <person name="Wu L."/>
            <person name="Ma J."/>
        </authorList>
    </citation>
    <scope>NUCLEOTIDE SEQUENCE [LARGE SCALE GENOMIC DNA]</scope>
    <source>
        <strain evidence="3">KLKA75</strain>
    </source>
</reference>
<dbReference type="Gene3D" id="3.60.10.10">
    <property type="entry name" value="Endonuclease/exonuclease/phosphatase"/>
    <property type="match status" value="1"/>
</dbReference>
<dbReference type="EMBL" id="JBHSIT010000004">
    <property type="protein sequence ID" value="MFC4908562.1"/>
    <property type="molecule type" value="Genomic_DNA"/>
</dbReference>
<evidence type="ECO:0000313" key="2">
    <source>
        <dbReference type="EMBL" id="MFC4908562.1"/>
    </source>
</evidence>
<dbReference type="Pfam" id="PF03372">
    <property type="entry name" value="Exo_endo_phos"/>
    <property type="match status" value="1"/>
</dbReference>
<dbReference type="Proteomes" id="UP001595872">
    <property type="component" value="Unassembled WGS sequence"/>
</dbReference>
<comment type="caution">
    <text evidence="2">The sequence shown here is derived from an EMBL/GenBank/DDBJ whole genome shotgun (WGS) entry which is preliminary data.</text>
</comment>
<keyword evidence="2" id="KW-0255">Endonuclease</keyword>
<keyword evidence="3" id="KW-1185">Reference proteome</keyword>
<dbReference type="SUPFAM" id="SSF56219">
    <property type="entry name" value="DNase I-like"/>
    <property type="match status" value="1"/>
</dbReference>
<dbReference type="RefSeq" id="WP_378255335.1">
    <property type="nucleotide sequence ID" value="NZ_JBHSIT010000004.1"/>
</dbReference>